<feature type="domain" description="SLBB" evidence="17">
    <location>
        <begin position="65"/>
        <end position="138"/>
    </location>
</feature>
<evidence type="ECO:0000256" key="4">
    <source>
        <dbReference type="ARBA" id="ARBA00022452"/>
    </source>
</evidence>
<keyword evidence="11" id="KW-0472">Membrane</keyword>
<comment type="caution">
    <text evidence="18">The sequence shown here is derived from an EMBL/GenBank/DDBJ whole genome shotgun (WGS) entry which is preliminary data.</text>
</comment>
<dbReference type="AlphaFoldDB" id="A0A537J8X9"/>
<sequence length="342" mass="36348">EPELSRTVTVTSDGTVFLPLIGAVKVEGLTIKQITDQVTKTLITLFREPKVMVSFERVGSTGEFIYALGQVFRPGAYQFHRGVTVAELLAVAGGPTQQAGLGEALIIHKAAANAVDLGKLLHGDASQNQVLQPGDVLVIPDDRKSRILVLGQVNKPGYVTLKDDDRILDAVVGAGGPTLKAAPESIRILRSGQPIKTDLEAFLRQGTLELNPVLQPGDIVVMPETDRRVIVLGAVVRPGPVDMGETFPKTVMDAIAAAGGPATLSKLTTVYLIRQAGTAQPTAITLDVWKYLHEGCANQNVMLQPGDVVFVPQSPLQTVSTIVSMLSGLTLIRALLGLPVTY</sequence>
<keyword evidence="4" id="KW-1134">Transmembrane beta strand</keyword>
<evidence type="ECO:0000259" key="15">
    <source>
        <dbReference type="Pfam" id="PF02563"/>
    </source>
</evidence>
<dbReference type="Proteomes" id="UP000320048">
    <property type="component" value="Unassembled WGS sequence"/>
</dbReference>
<evidence type="ECO:0000256" key="1">
    <source>
        <dbReference type="ARBA" id="ARBA00004571"/>
    </source>
</evidence>
<feature type="domain" description="SLBB" evidence="17">
    <location>
        <begin position="228"/>
        <end position="311"/>
    </location>
</feature>
<keyword evidence="13" id="KW-0998">Cell outer membrane</keyword>
<dbReference type="GO" id="GO:0015288">
    <property type="term" value="F:porin activity"/>
    <property type="evidence" value="ECO:0007669"/>
    <property type="project" value="UniProtKB-KW"/>
</dbReference>
<evidence type="ECO:0000256" key="14">
    <source>
        <dbReference type="ARBA" id="ARBA00023288"/>
    </source>
</evidence>
<reference evidence="18 19" key="1">
    <citation type="journal article" date="2019" name="Nat. Microbiol.">
        <title>Mediterranean grassland soil C-N compound turnover is dependent on rainfall and depth, and is mediated by genomically divergent microorganisms.</title>
        <authorList>
            <person name="Diamond S."/>
            <person name="Andeer P.F."/>
            <person name="Li Z."/>
            <person name="Crits-Christoph A."/>
            <person name="Burstein D."/>
            <person name="Anantharaman K."/>
            <person name="Lane K.R."/>
            <person name="Thomas B.C."/>
            <person name="Pan C."/>
            <person name="Northen T.R."/>
            <person name="Banfield J.F."/>
        </authorList>
    </citation>
    <scope>NUCLEOTIDE SEQUENCE [LARGE SCALE GENOMIC DNA]</scope>
    <source>
        <strain evidence="18">NP_7</strain>
    </source>
</reference>
<dbReference type="Pfam" id="PF02563">
    <property type="entry name" value="Poly_export"/>
    <property type="match status" value="1"/>
</dbReference>
<feature type="domain" description="Soluble ligand binding" evidence="16">
    <location>
        <begin position="149"/>
        <end position="193"/>
    </location>
</feature>
<keyword evidence="5" id="KW-0762">Sugar transport</keyword>
<organism evidence="18 19">
    <name type="scientific">Candidatus Segetimicrobium genomatis</name>
    <dbReference type="NCBI Taxonomy" id="2569760"/>
    <lineage>
        <taxon>Bacteria</taxon>
        <taxon>Bacillati</taxon>
        <taxon>Candidatus Sysuimicrobiota</taxon>
        <taxon>Candidatus Sysuimicrobiia</taxon>
        <taxon>Candidatus Sysuimicrobiales</taxon>
        <taxon>Candidatus Segetimicrobiaceae</taxon>
        <taxon>Candidatus Segetimicrobium</taxon>
    </lineage>
</organism>
<evidence type="ECO:0000256" key="9">
    <source>
        <dbReference type="ARBA" id="ARBA00023065"/>
    </source>
</evidence>
<dbReference type="Gene3D" id="3.30.1950.10">
    <property type="entry name" value="wza like domain"/>
    <property type="match status" value="1"/>
</dbReference>
<evidence type="ECO:0000256" key="13">
    <source>
        <dbReference type="ARBA" id="ARBA00023237"/>
    </source>
</evidence>
<feature type="domain" description="Polysaccharide export protein N-terminal" evidence="15">
    <location>
        <begin position="1"/>
        <end position="55"/>
    </location>
</feature>
<evidence type="ECO:0000256" key="10">
    <source>
        <dbReference type="ARBA" id="ARBA00023114"/>
    </source>
</evidence>
<accession>A0A537J8X9</accession>
<evidence type="ECO:0000256" key="6">
    <source>
        <dbReference type="ARBA" id="ARBA00022692"/>
    </source>
</evidence>
<dbReference type="InterPro" id="IPR019554">
    <property type="entry name" value="Soluble_ligand-bd"/>
</dbReference>
<dbReference type="Gene3D" id="3.10.560.10">
    <property type="entry name" value="Outer membrane lipoprotein wza domain like"/>
    <property type="match status" value="3"/>
</dbReference>
<evidence type="ECO:0000256" key="12">
    <source>
        <dbReference type="ARBA" id="ARBA00023139"/>
    </source>
</evidence>
<dbReference type="GO" id="GO:0009279">
    <property type="term" value="C:cell outer membrane"/>
    <property type="evidence" value="ECO:0007669"/>
    <property type="project" value="UniProtKB-SubCell"/>
</dbReference>
<dbReference type="PANTHER" id="PTHR33619">
    <property type="entry name" value="POLYSACCHARIDE EXPORT PROTEIN GFCE-RELATED"/>
    <property type="match status" value="1"/>
</dbReference>
<evidence type="ECO:0000256" key="5">
    <source>
        <dbReference type="ARBA" id="ARBA00022597"/>
    </source>
</evidence>
<proteinExistence type="inferred from homology"/>
<dbReference type="InterPro" id="IPR003715">
    <property type="entry name" value="Poly_export_N"/>
</dbReference>
<dbReference type="EMBL" id="VBAO01000278">
    <property type="protein sequence ID" value="TMI79536.1"/>
    <property type="molecule type" value="Genomic_DNA"/>
</dbReference>
<name>A0A537J8X9_9BACT</name>
<keyword evidence="3" id="KW-0813">Transport</keyword>
<evidence type="ECO:0000313" key="18">
    <source>
        <dbReference type="EMBL" id="TMI79536.1"/>
    </source>
</evidence>
<feature type="non-terminal residue" evidence="18">
    <location>
        <position position="1"/>
    </location>
</feature>
<dbReference type="GO" id="GO:0006811">
    <property type="term" value="P:monoatomic ion transport"/>
    <property type="evidence" value="ECO:0007669"/>
    <property type="project" value="UniProtKB-KW"/>
</dbReference>
<evidence type="ECO:0000313" key="19">
    <source>
        <dbReference type="Proteomes" id="UP000320048"/>
    </source>
</evidence>
<evidence type="ECO:0000256" key="2">
    <source>
        <dbReference type="ARBA" id="ARBA00009450"/>
    </source>
</evidence>
<dbReference type="InterPro" id="IPR049712">
    <property type="entry name" value="Poly_export"/>
</dbReference>
<evidence type="ECO:0000256" key="8">
    <source>
        <dbReference type="ARBA" id="ARBA00023047"/>
    </source>
</evidence>
<comment type="subcellular location">
    <subcellularLocation>
        <location evidence="1">Cell outer membrane</location>
        <topology evidence="1">Multi-pass membrane protein</topology>
    </subcellularLocation>
</comment>
<keyword evidence="9" id="KW-0406">Ion transport</keyword>
<evidence type="ECO:0000256" key="11">
    <source>
        <dbReference type="ARBA" id="ARBA00023136"/>
    </source>
</evidence>
<keyword evidence="14" id="KW-0449">Lipoprotein</keyword>
<dbReference type="GO" id="GO:0015159">
    <property type="term" value="F:polysaccharide transmembrane transporter activity"/>
    <property type="evidence" value="ECO:0007669"/>
    <property type="project" value="InterPro"/>
</dbReference>
<keyword evidence="10" id="KW-0626">Porin</keyword>
<evidence type="ECO:0008006" key="20">
    <source>
        <dbReference type="Google" id="ProtNLM"/>
    </source>
</evidence>
<keyword evidence="6" id="KW-0812">Transmembrane</keyword>
<keyword evidence="7" id="KW-0732">Signal</keyword>
<keyword evidence="8" id="KW-0625">Polysaccharide transport</keyword>
<comment type="similarity">
    <text evidence="2">Belongs to the BexD/CtrA/VexA family.</text>
</comment>
<dbReference type="Pfam" id="PF22461">
    <property type="entry name" value="SLBB_2"/>
    <property type="match status" value="2"/>
</dbReference>
<evidence type="ECO:0000259" key="16">
    <source>
        <dbReference type="Pfam" id="PF10531"/>
    </source>
</evidence>
<gene>
    <name evidence="18" type="ORF">E6H04_10405</name>
</gene>
<protein>
    <recommendedName>
        <fullName evidence="20">Polysaccharide export protein</fullName>
    </recommendedName>
</protein>
<dbReference type="Pfam" id="PF10531">
    <property type="entry name" value="SLBB"/>
    <property type="match status" value="1"/>
</dbReference>
<dbReference type="PANTHER" id="PTHR33619:SF3">
    <property type="entry name" value="POLYSACCHARIDE EXPORT PROTEIN GFCE-RELATED"/>
    <property type="match status" value="1"/>
</dbReference>
<evidence type="ECO:0000256" key="3">
    <source>
        <dbReference type="ARBA" id="ARBA00022448"/>
    </source>
</evidence>
<dbReference type="InterPro" id="IPR054765">
    <property type="entry name" value="SLBB_dom"/>
</dbReference>
<keyword evidence="12" id="KW-0564">Palmitate</keyword>
<evidence type="ECO:0000259" key="17">
    <source>
        <dbReference type="Pfam" id="PF22461"/>
    </source>
</evidence>
<dbReference type="GO" id="GO:0046930">
    <property type="term" value="C:pore complex"/>
    <property type="evidence" value="ECO:0007669"/>
    <property type="project" value="UniProtKB-KW"/>
</dbReference>
<evidence type="ECO:0000256" key="7">
    <source>
        <dbReference type="ARBA" id="ARBA00022729"/>
    </source>
</evidence>